<protein>
    <submittedName>
        <fullName evidence="8">DMT family transporter</fullName>
    </submittedName>
</protein>
<dbReference type="InterPro" id="IPR000620">
    <property type="entry name" value="EamA_dom"/>
</dbReference>
<evidence type="ECO:0000256" key="6">
    <source>
        <dbReference type="SAM" id="Phobius"/>
    </source>
</evidence>
<dbReference type="Proteomes" id="UP001305498">
    <property type="component" value="Chromosome"/>
</dbReference>
<reference evidence="8 9" key="1">
    <citation type="submission" date="2023-02" db="EMBL/GenBank/DDBJ databases">
        <title>Microbacterium betulae sp. nov., isolated from birch wood.</title>
        <authorList>
            <person name="Pasciak M."/>
            <person name="Pawlik K.J."/>
            <person name="Martynowski D."/>
            <person name="Laczmanski L."/>
            <person name="Ciekot J."/>
            <person name="Szponar B."/>
            <person name="Wojcik-Fatla A."/>
            <person name="Mackiewicz B."/>
            <person name="Farian E."/>
            <person name="Cholewa G."/>
            <person name="Cholewa A."/>
            <person name="Dutkiewicz J."/>
        </authorList>
    </citation>
    <scope>NUCLEOTIDE SEQUENCE [LARGE SCALE GENOMIC DNA]</scope>
    <source>
        <strain evidence="8 9">AB</strain>
    </source>
</reference>
<feature type="transmembrane region" description="Helical" evidence="6">
    <location>
        <begin position="250"/>
        <end position="268"/>
    </location>
</feature>
<feature type="transmembrane region" description="Helical" evidence="6">
    <location>
        <begin position="101"/>
        <end position="121"/>
    </location>
</feature>
<dbReference type="InterPro" id="IPR037185">
    <property type="entry name" value="EmrE-like"/>
</dbReference>
<keyword evidence="5 6" id="KW-0472">Membrane</keyword>
<dbReference type="KEGG" id="mbet:N8K70_11930"/>
<organism evidence="8 9">
    <name type="scientific">Microbacterium betulae</name>
    <dbReference type="NCBI Taxonomy" id="2981139"/>
    <lineage>
        <taxon>Bacteria</taxon>
        <taxon>Bacillati</taxon>
        <taxon>Actinomycetota</taxon>
        <taxon>Actinomycetes</taxon>
        <taxon>Micrococcales</taxon>
        <taxon>Microbacteriaceae</taxon>
        <taxon>Microbacterium</taxon>
    </lineage>
</organism>
<dbReference type="PANTHER" id="PTHR32322:SF2">
    <property type="entry name" value="EAMA DOMAIN-CONTAINING PROTEIN"/>
    <property type="match status" value="1"/>
</dbReference>
<evidence type="ECO:0000259" key="7">
    <source>
        <dbReference type="Pfam" id="PF00892"/>
    </source>
</evidence>
<dbReference type="PANTHER" id="PTHR32322">
    <property type="entry name" value="INNER MEMBRANE TRANSPORTER"/>
    <property type="match status" value="1"/>
</dbReference>
<keyword evidence="4 6" id="KW-1133">Transmembrane helix</keyword>
<feature type="domain" description="EamA" evidence="7">
    <location>
        <begin position="161"/>
        <end position="291"/>
    </location>
</feature>
<feature type="transmembrane region" description="Helical" evidence="6">
    <location>
        <begin position="40"/>
        <end position="61"/>
    </location>
</feature>
<evidence type="ECO:0000256" key="4">
    <source>
        <dbReference type="ARBA" id="ARBA00022989"/>
    </source>
</evidence>
<evidence type="ECO:0000256" key="5">
    <source>
        <dbReference type="ARBA" id="ARBA00023136"/>
    </source>
</evidence>
<accession>A0AA97FGX7</accession>
<evidence type="ECO:0000256" key="1">
    <source>
        <dbReference type="ARBA" id="ARBA00004141"/>
    </source>
</evidence>
<evidence type="ECO:0000313" key="8">
    <source>
        <dbReference type="EMBL" id="WOF22085.1"/>
    </source>
</evidence>
<feature type="transmembrane region" description="Helical" evidence="6">
    <location>
        <begin position="217"/>
        <end position="238"/>
    </location>
</feature>
<dbReference type="InterPro" id="IPR050638">
    <property type="entry name" value="AA-Vitamin_Transporters"/>
</dbReference>
<gene>
    <name evidence="8" type="ORF">N8K70_11930</name>
</gene>
<comment type="similarity">
    <text evidence="2">Belongs to the EamA transporter family.</text>
</comment>
<evidence type="ECO:0000313" key="9">
    <source>
        <dbReference type="Proteomes" id="UP001305498"/>
    </source>
</evidence>
<feature type="transmembrane region" description="Helical" evidence="6">
    <location>
        <begin position="158"/>
        <end position="178"/>
    </location>
</feature>
<feature type="domain" description="EamA" evidence="7">
    <location>
        <begin position="11"/>
        <end position="145"/>
    </location>
</feature>
<comment type="subcellular location">
    <subcellularLocation>
        <location evidence="1">Membrane</location>
        <topology evidence="1">Multi-pass membrane protein</topology>
    </subcellularLocation>
</comment>
<dbReference type="RefSeq" id="WP_317138561.1">
    <property type="nucleotide sequence ID" value="NZ_CP118157.1"/>
</dbReference>
<feature type="transmembrane region" description="Helical" evidence="6">
    <location>
        <begin position="190"/>
        <end position="211"/>
    </location>
</feature>
<evidence type="ECO:0000256" key="3">
    <source>
        <dbReference type="ARBA" id="ARBA00022692"/>
    </source>
</evidence>
<keyword evidence="9" id="KW-1185">Reference proteome</keyword>
<feature type="transmembrane region" description="Helical" evidence="6">
    <location>
        <begin position="73"/>
        <end position="95"/>
    </location>
</feature>
<dbReference type="GO" id="GO:0016020">
    <property type="term" value="C:membrane"/>
    <property type="evidence" value="ECO:0007669"/>
    <property type="project" value="UniProtKB-SubCell"/>
</dbReference>
<name>A0AA97FGX7_9MICO</name>
<dbReference type="SUPFAM" id="SSF103481">
    <property type="entry name" value="Multidrug resistance efflux transporter EmrE"/>
    <property type="match status" value="2"/>
</dbReference>
<dbReference type="EMBL" id="CP118157">
    <property type="protein sequence ID" value="WOF22085.1"/>
    <property type="molecule type" value="Genomic_DNA"/>
</dbReference>
<dbReference type="AlphaFoldDB" id="A0AA97FGX7"/>
<feature type="transmembrane region" description="Helical" evidence="6">
    <location>
        <begin position="128"/>
        <end position="146"/>
    </location>
</feature>
<sequence length="297" mass="30810">MNVAPAVRPWVGVLALVGATLAWAGNFLIGGTAVGEMGVISLVWMRWALAVAPLFVVAQVVERPDWRLVLRNWPRTVLLAVFGIAAYNVFLYLSLDADTALNASLINAFNPALIAIAAAVFLRARAGVRGVIGIATAFAGVVWILTGGDPFALASHPLSAGSLFMLVAIVAWTVYTVLGRTGPRLPPIASVASQALVVAVGMAPFALFSGLDLPDTAAGWGSLAYIAVFPSLVSYVLWNIALQVIPAPSAGVFLNLITVFTVAGSILLGTPVTVDEVVGGALVLVGVALTSERRRSG</sequence>
<evidence type="ECO:0000256" key="2">
    <source>
        <dbReference type="ARBA" id="ARBA00007362"/>
    </source>
</evidence>
<proteinExistence type="inferred from homology"/>
<dbReference type="Pfam" id="PF00892">
    <property type="entry name" value="EamA"/>
    <property type="match status" value="2"/>
</dbReference>
<keyword evidence="3 6" id="KW-0812">Transmembrane</keyword>